<keyword evidence="2" id="KW-1185">Reference proteome</keyword>
<dbReference type="KEGG" id="mliy:RYJ27_09265"/>
<dbReference type="AlphaFoldDB" id="A0AAU0MF08"/>
<dbReference type="RefSeq" id="WP_330170035.1">
    <property type="nucleotide sequence ID" value="NZ_CP137080.1"/>
</dbReference>
<gene>
    <name evidence="1" type="ORF">RYJ27_09265</name>
</gene>
<sequence>MMPEIVKTHRIVLVVGVRRRCDSDERNQIGGRRTGGAYHDAEPTIRKVDDDI</sequence>
<evidence type="ECO:0000313" key="1">
    <source>
        <dbReference type="EMBL" id="WOQ68896.1"/>
    </source>
</evidence>
<protein>
    <submittedName>
        <fullName evidence="1">Uncharacterized protein</fullName>
    </submittedName>
</protein>
<accession>A0AAU0MF08</accession>
<dbReference type="EMBL" id="CP137080">
    <property type="protein sequence ID" value="WOQ68896.1"/>
    <property type="molecule type" value="Genomic_DNA"/>
</dbReference>
<dbReference type="Proteomes" id="UP001329313">
    <property type="component" value="Chromosome"/>
</dbReference>
<evidence type="ECO:0000313" key="2">
    <source>
        <dbReference type="Proteomes" id="UP001329313"/>
    </source>
</evidence>
<organism evidence="1 2">
    <name type="scientific">Microbacterium limosum</name>
    <dbReference type="NCBI Taxonomy" id="3079935"/>
    <lineage>
        <taxon>Bacteria</taxon>
        <taxon>Bacillati</taxon>
        <taxon>Actinomycetota</taxon>
        <taxon>Actinomycetes</taxon>
        <taxon>Micrococcales</taxon>
        <taxon>Microbacteriaceae</taxon>
        <taxon>Microbacterium</taxon>
    </lineage>
</organism>
<name>A0AAU0MF08_9MICO</name>
<proteinExistence type="predicted"/>
<reference evidence="1 2" key="1">
    <citation type="submission" date="2023-10" db="EMBL/GenBank/DDBJ databases">
        <title>Y20.</title>
        <authorList>
            <person name="Zhang G."/>
            <person name="Ding Y."/>
        </authorList>
    </citation>
    <scope>NUCLEOTIDE SEQUENCE [LARGE SCALE GENOMIC DNA]</scope>
    <source>
        <strain evidence="1 2">Y20</strain>
    </source>
</reference>